<dbReference type="PANTHER" id="PTHR30126">
    <property type="entry name" value="HTH-TYPE TRANSCRIPTIONAL REGULATOR"/>
    <property type="match status" value="1"/>
</dbReference>
<dbReference type="FunFam" id="1.10.10.10:FF:000001">
    <property type="entry name" value="LysR family transcriptional regulator"/>
    <property type="match status" value="1"/>
</dbReference>
<dbReference type="PANTHER" id="PTHR30126:SF40">
    <property type="entry name" value="HTH-TYPE TRANSCRIPTIONAL REGULATOR GLTR"/>
    <property type="match status" value="1"/>
</dbReference>
<dbReference type="InterPro" id="IPR005119">
    <property type="entry name" value="LysR_subst-bd"/>
</dbReference>
<dbReference type="GO" id="GO:0003700">
    <property type="term" value="F:DNA-binding transcription factor activity"/>
    <property type="evidence" value="ECO:0007669"/>
    <property type="project" value="InterPro"/>
</dbReference>
<dbReference type="SUPFAM" id="SSF46785">
    <property type="entry name" value="Winged helix' DNA-binding domain"/>
    <property type="match status" value="1"/>
</dbReference>
<sequence length="299" mass="32924">MDLATLAIFRSVAKEQSVTRASELVGRAPSNVTTRIQQLESDIGIALFQRETKRMVLTPEGDTFLEYVERILNLADEARQIVNPTEPLGVLRVGSMEATAATRLPIPLAQFNAQYPKVTIDLTTGPTRQLVEALLARRIDCALVAVPADEWWLSSSDVDMVPLFREELVLLLPPGHPEIEKPEDIKPEALAAFAPGCTYRMLAEEWVAGMVSKRTQLRLQEVRSYHAMIACVAAGACFSILPRAVLDSVPHKDQFTIKPLTTVNTQLVSRPGYRTAAFTKLRATLIAAGDFGEEADAQQ</sequence>
<evidence type="ECO:0000256" key="2">
    <source>
        <dbReference type="ARBA" id="ARBA00023015"/>
    </source>
</evidence>
<dbReference type="AlphaFoldDB" id="A0A6L6VPA4"/>
<dbReference type="InterPro" id="IPR000847">
    <property type="entry name" value="LysR_HTH_N"/>
</dbReference>
<evidence type="ECO:0000313" key="10">
    <source>
        <dbReference type="Proteomes" id="UP000477951"/>
    </source>
</evidence>
<evidence type="ECO:0000256" key="3">
    <source>
        <dbReference type="ARBA" id="ARBA00023125"/>
    </source>
</evidence>
<dbReference type="Gene3D" id="1.10.10.10">
    <property type="entry name" value="Winged helix-like DNA-binding domain superfamily/Winged helix DNA-binding domain"/>
    <property type="match status" value="1"/>
</dbReference>
<dbReference type="InterPro" id="IPR036390">
    <property type="entry name" value="WH_DNA-bd_sf"/>
</dbReference>
<proteinExistence type="inferred from homology"/>
<evidence type="ECO:0000256" key="7">
    <source>
        <dbReference type="ARBA" id="ARBA00083243"/>
    </source>
</evidence>
<evidence type="ECO:0000256" key="6">
    <source>
        <dbReference type="ARBA" id="ARBA00067332"/>
    </source>
</evidence>
<feature type="domain" description="HTH lysR-type" evidence="8">
    <location>
        <begin position="1"/>
        <end position="58"/>
    </location>
</feature>
<dbReference type="Proteomes" id="UP000477951">
    <property type="component" value="Unassembled WGS sequence"/>
</dbReference>
<evidence type="ECO:0000256" key="1">
    <source>
        <dbReference type="ARBA" id="ARBA00009437"/>
    </source>
</evidence>
<accession>A0A6L6VPA4</accession>
<dbReference type="Gene3D" id="3.40.190.290">
    <property type="match status" value="1"/>
</dbReference>
<evidence type="ECO:0000256" key="4">
    <source>
        <dbReference type="ARBA" id="ARBA00023163"/>
    </source>
</evidence>
<keyword evidence="4" id="KW-0804">Transcription</keyword>
<keyword evidence="2" id="KW-0805">Transcription regulation</keyword>
<name>A0A6L6VPA4_AGRVI</name>
<evidence type="ECO:0000313" key="9">
    <source>
        <dbReference type="EMBL" id="MUZ75282.1"/>
    </source>
</evidence>
<dbReference type="PROSITE" id="PS50931">
    <property type="entry name" value="HTH_LYSR"/>
    <property type="match status" value="1"/>
</dbReference>
<dbReference type="InterPro" id="IPR036388">
    <property type="entry name" value="WH-like_DNA-bd_sf"/>
</dbReference>
<organism evidence="9 10">
    <name type="scientific">Agrobacterium vitis</name>
    <name type="common">Rhizobium vitis</name>
    <dbReference type="NCBI Taxonomy" id="373"/>
    <lineage>
        <taxon>Bacteria</taxon>
        <taxon>Pseudomonadati</taxon>
        <taxon>Pseudomonadota</taxon>
        <taxon>Alphaproteobacteria</taxon>
        <taxon>Hyphomicrobiales</taxon>
        <taxon>Rhizobiaceae</taxon>
        <taxon>Rhizobium/Agrobacterium group</taxon>
        <taxon>Agrobacterium</taxon>
    </lineage>
</organism>
<evidence type="ECO:0000256" key="5">
    <source>
        <dbReference type="ARBA" id="ARBA00054626"/>
    </source>
</evidence>
<dbReference type="Pfam" id="PF00126">
    <property type="entry name" value="HTH_1"/>
    <property type="match status" value="1"/>
</dbReference>
<protein>
    <recommendedName>
        <fullName evidence="6">HTH-type transcriptional regulator TtuA</fullName>
    </recommendedName>
    <alternativeName>
        <fullName evidence="7">Tartrate utilization transcriptional regulator</fullName>
    </alternativeName>
</protein>
<dbReference type="EMBL" id="WPHR01000026">
    <property type="protein sequence ID" value="MUZ75282.1"/>
    <property type="molecule type" value="Genomic_DNA"/>
</dbReference>
<dbReference type="SUPFAM" id="SSF53850">
    <property type="entry name" value="Periplasmic binding protein-like II"/>
    <property type="match status" value="1"/>
</dbReference>
<reference evidence="9 10" key="1">
    <citation type="submission" date="2019-12" db="EMBL/GenBank/DDBJ databases">
        <title>Whole-genome sequencing of Allorhizobium vitis.</title>
        <authorList>
            <person name="Gan H.M."/>
            <person name="Szegedi E."/>
            <person name="Burr T."/>
            <person name="Savka M.A."/>
        </authorList>
    </citation>
    <scope>NUCLEOTIDE SEQUENCE [LARGE SCALE GENOMIC DNA]</scope>
    <source>
        <strain evidence="9 10">CG516</strain>
    </source>
</reference>
<keyword evidence="3" id="KW-0238">DNA-binding</keyword>
<comment type="caution">
    <text evidence="9">The sequence shown here is derived from an EMBL/GenBank/DDBJ whole genome shotgun (WGS) entry which is preliminary data.</text>
</comment>
<dbReference type="Pfam" id="PF03466">
    <property type="entry name" value="LysR_substrate"/>
    <property type="match status" value="1"/>
</dbReference>
<evidence type="ECO:0000259" key="8">
    <source>
        <dbReference type="PROSITE" id="PS50931"/>
    </source>
</evidence>
<comment type="similarity">
    <text evidence="1">Belongs to the LysR transcriptional regulatory family.</text>
</comment>
<gene>
    <name evidence="9" type="ORF">GOZ90_21570</name>
</gene>
<dbReference type="GO" id="GO:0000976">
    <property type="term" value="F:transcription cis-regulatory region binding"/>
    <property type="evidence" value="ECO:0007669"/>
    <property type="project" value="TreeGrafter"/>
</dbReference>
<dbReference type="RefSeq" id="WP_156616025.1">
    <property type="nucleotide sequence ID" value="NZ_WPHR01000026.1"/>
</dbReference>
<comment type="function">
    <text evidence="5">Transcriptional regulator of the ttuABCDE tartrate utilization operon.</text>
</comment>